<evidence type="ECO:0000256" key="1">
    <source>
        <dbReference type="ARBA" id="ARBA00023015"/>
    </source>
</evidence>
<organism evidence="6">
    <name type="scientific">Streptomyces sp. SID12501</name>
    <dbReference type="NCBI Taxonomy" id="2706042"/>
    <lineage>
        <taxon>Bacteria</taxon>
        <taxon>Bacillati</taxon>
        <taxon>Actinomycetota</taxon>
        <taxon>Actinomycetes</taxon>
        <taxon>Kitasatosporales</taxon>
        <taxon>Streptomycetaceae</taxon>
        <taxon>Streptomyces</taxon>
    </lineage>
</organism>
<keyword evidence="1" id="KW-0805">Transcription regulation</keyword>
<evidence type="ECO:0000259" key="5">
    <source>
        <dbReference type="PROSITE" id="PS50943"/>
    </source>
</evidence>
<dbReference type="EMBL" id="JAAGLU010000047">
    <property type="protein sequence ID" value="NEC91744.1"/>
    <property type="molecule type" value="Genomic_DNA"/>
</dbReference>
<reference evidence="6" key="1">
    <citation type="submission" date="2020-01" db="EMBL/GenBank/DDBJ databases">
        <title>Insect and environment-associated Actinomycetes.</title>
        <authorList>
            <person name="Currrie C."/>
            <person name="Chevrette M."/>
            <person name="Carlson C."/>
            <person name="Stubbendieck R."/>
            <person name="Wendt-Pienkowski E."/>
        </authorList>
    </citation>
    <scope>NUCLEOTIDE SEQUENCE</scope>
    <source>
        <strain evidence="6">SID12501</strain>
    </source>
</reference>
<dbReference type="AlphaFoldDB" id="A0A6B3C5Q7"/>
<dbReference type="InterPro" id="IPR001387">
    <property type="entry name" value="Cro/C1-type_HTH"/>
</dbReference>
<feature type="domain" description="HTH cro/C1-type" evidence="5">
    <location>
        <begin position="32"/>
        <end position="65"/>
    </location>
</feature>
<dbReference type="Pfam" id="PF01381">
    <property type="entry name" value="HTH_3"/>
    <property type="match status" value="1"/>
</dbReference>
<dbReference type="Gene3D" id="1.10.260.40">
    <property type="entry name" value="lambda repressor-like DNA-binding domains"/>
    <property type="match status" value="1"/>
</dbReference>
<name>A0A6B3C5Q7_9ACTN</name>
<evidence type="ECO:0000256" key="2">
    <source>
        <dbReference type="ARBA" id="ARBA00023125"/>
    </source>
</evidence>
<dbReference type="PROSITE" id="PS50943">
    <property type="entry name" value="HTH_CROC1"/>
    <property type="match status" value="1"/>
</dbReference>
<proteinExistence type="predicted"/>
<comment type="caution">
    <text evidence="6">The sequence shown here is derived from an EMBL/GenBank/DDBJ whole genome shotgun (WGS) entry which is preliminary data.</text>
</comment>
<protein>
    <submittedName>
        <fullName evidence="6">Helix-turn-helix domain-containing protein</fullName>
    </submittedName>
</protein>
<dbReference type="SUPFAM" id="SSF47413">
    <property type="entry name" value="lambda repressor-like DNA-binding domains"/>
    <property type="match status" value="1"/>
</dbReference>
<dbReference type="InterPro" id="IPR010982">
    <property type="entry name" value="Lambda_DNA-bd_dom_sf"/>
</dbReference>
<gene>
    <name evidence="6" type="ORF">G3I71_39490</name>
</gene>
<evidence type="ECO:0000256" key="4">
    <source>
        <dbReference type="SAM" id="MobiDB-lite"/>
    </source>
</evidence>
<evidence type="ECO:0000313" key="6">
    <source>
        <dbReference type="EMBL" id="NEC91744.1"/>
    </source>
</evidence>
<keyword evidence="2" id="KW-0238">DNA-binding</keyword>
<feature type="compositionally biased region" description="Low complexity" evidence="4">
    <location>
        <begin position="86"/>
        <end position="96"/>
    </location>
</feature>
<feature type="region of interest" description="Disordered" evidence="4">
    <location>
        <begin position="86"/>
        <end position="165"/>
    </location>
</feature>
<keyword evidence="3" id="KW-0804">Transcription</keyword>
<feature type="compositionally biased region" description="Pro residues" evidence="4">
    <location>
        <begin position="104"/>
        <end position="119"/>
    </location>
</feature>
<dbReference type="InterPro" id="IPR052359">
    <property type="entry name" value="HTH-type_reg/antitoxin"/>
</dbReference>
<dbReference type="PANTHER" id="PTHR36511">
    <property type="entry name" value="MERR FAMILY BACTERIAL REGULATORY PROTEIN"/>
    <property type="match status" value="1"/>
</dbReference>
<dbReference type="RefSeq" id="WP_164322762.1">
    <property type="nucleotide sequence ID" value="NZ_JAAGLU010000047.1"/>
</dbReference>
<feature type="compositionally biased region" description="Low complexity" evidence="4">
    <location>
        <begin position="143"/>
        <end position="164"/>
    </location>
</feature>
<dbReference type="PANTHER" id="PTHR36511:SF3">
    <property type="entry name" value="ANTITOXIN HIGA-2"/>
    <property type="match status" value="1"/>
</dbReference>
<dbReference type="CDD" id="cd00093">
    <property type="entry name" value="HTH_XRE"/>
    <property type="match status" value="1"/>
</dbReference>
<accession>A0A6B3C5Q7</accession>
<sequence>MPNQPNQNELFAAVDELLAGEPELPPPGERARLREAAGITQARLAQVLRTSTQTVKNWENGRSEPRPPRREAYLRLLEGWAAKHPAAPVTEPAPETFTGSVPAPEQPAPAGPAYDPVPVPANSLPPNRPAVAASRPVGAPRTASTARRPSRPKAAAPAADSRFPNGPLAVLDGDGTVYCLGGVLLDCPAATIAQLVEWTLQESGIGQARLHRHGKDSDPLIVLTQSAAVRLGLPERLEDRRDLRLAEDHPVVRQLAKAKWKLTQRGFGPWPRIYRPAEAGRRQCVQLAILPWGALDTRAWRELDEITDPRLRSRIAALC</sequence>
<evidence type="ECO:0000256" key="3">
    <source>
        <dbReference type="ARBA" id="ARBA00023163"/>
    </source>
</evidence>
<dbReference type="GO" id="GO:0003677">
    <property type="term" value="F:DNA binding"/>
    <property type="evidence" value="ECO:0007669"/>
    <property type="project" value="UniProtKB-KW"/>
</dbReference>